<gene>
    <name evidence="3" type="ORF">OKJ99_41765</name>
</gene>
<feature type="chain" id="PRO_5047023716" description="Septum formation initiator" evidence="2">
    <location>
        <begin position="28"/>
        <end position="168"/>
    </location>
</feature>
<evidence type="ECO:0008006" key="5">
    <source>
        <dbReference type="Google" id="ProtNLM"/>
    </source>
</evidence>
<sequence length="168" mass="17476">MRQPIAHRWRNVAVTAAWVAVGTAAGALGAWQLAGTDANAGTGTHGHPLDDAAVHRALASAQASTPRADTTSATPSPADQRRTLRFTGGSATVECGADGSVYLVSWSPSDGYEIDGDDVVRGPGRVARLEAEPSDDDDGPDRHYEIRCSAGSGTPRAVLVPDRDDDDD</sequence>
<keyword evidence="4" id="KW-1185">Reference proteome</keyword>
<comment type="caution">
    <text evidence="3">The sequence shown here is derived from an EMBL/GenBank/DDBJ whole genome shotgun (WGS) entry which is preliminary data.</text>
</comment>
<accession>A0ABU6FMJ9</accession>
<organism evidence="3 4">
    <name type="scientific">Streptomyces endophyticus</name>
    <dbReference type="NCBI Taxonomy" id="714166"/>
    <lineage>
        <taxon>Bacteria</taxon>
        <taxon>Bacillati</taxon>
        <taxon>Actinomycetota</taxon>
        <taxon>Actinomycetes</taxon>
        <taxon>Kitasatosporales</taxon>
        <taxon>Streptomycetaceae</taxon>
        <taxon>Streptomyces</taxon>
    </lineage>
</organism>
<evidence type="ECO:0000256" key="1">
    <source>
        <dbReference type="SAM" id="MobiDB-lite"/>
    </source>
</evidence>
<evidence type="ECO:0000256" key="2">
    <source>
        <dbReference type="SAM" id="SignalP"/>
    </source>
</evidence>
<evidence type="ECO:0000313" key="4">
    <source>
        <dbReference type="Proteomes" id="UP001354931"/>
    </source>
</evidence>
<protein>
    <recommendedName>
        <fullName evidence="5">Septum formation initiator</fullName>
    </recommendedName>
</protein>
<feature type="compositionally biased region" description="Polar residues" evidence="1">
    <location>
        <begin position="61"/>
        <end position="77"/>
    </location>
</feature>
<dbReference type="EMBL" id="JAOZYC010000207">
    <property type="protein sequence ID" value="MEB8344022.1"/>
    <property type="molecule type" value="Genomic_DNA"/>
</dbReference>
<dbReference type="Proteomes" id="UP001354931">
    <property type="component" value="Unassembled WGS sequence"/>
</dbReference>
<evidence type="ECO:0000313" key="3">
    <source>
        <dbReference type="EMBL" id="MEB8344022.1"/>
    </source>
</evidence>
<name>A0ABU6FMJ9_9ACTN</name>
<keyword evidence="2" id="KW-0732">Signal</keyword>
<feature type="region of interest" description="Disordered" evidence="1">
    <location>
        <begin position="129"/>
        <end position="168"/>
    </location>
</feature>
<dbReference type="RefSeq" id="WP_326023860.1">
    <property type="nucleotide sequence ID" value="NZ_JAOZYC010000207.1"/>
</dbReference>
<reference evidence="3 4" key="1">
    <citation type="submission" date="2022-10" db="EMBL/GenBank/DDBJ databases">
        <authorList>
            <person name="Xie J."/>
            <person name="Shen N."/>
        </authorList>
    </citation>
    <scope>NUCLEOTIDE SEQUENCE [LARGE SCALE GENOMIC DNA]</scope>
    <source>
        <strain evidence="3 4">YIM65594</strain>
    </source>
</reference>
<proteinExistence type="predicted"/>
<feature type="region of interest" description="Disordered" evidence="1">
    <location>
        <begin position="59"/>
        <end position="90"/>
    </location>
</feature>
<feature type="signal peptide" evidence="2">
    <location>
        <begin position="1"/>
        <end position="27"/>
    </location>
</feature>